<dbReference type="SUPFAM" id="SSF48498">
    <property type="entry name" value="Tetracyclin repressor-like, C-terminal domain"/>
    <property type="match status" value="1"/>
</dbReference>
<dbReference type="Gene3D" id="1.10.357.10">
    <property type="entry name" value="Tetracycline Repressor, domain 2"/>
    <property type="match status" value="1"/>
</dbReference>
<evidence type="ECO:0000256" key="1">
    <source>
        <dbReference type="ARBA" id="ARBA00023015"/>
    </source>
</evidence>
<dbReference type="GO" id="GO:0003677">
    <property type="term" value="F:DNA binding"/>
    <property type="evidence" value="ECO:0007669"/>
    <property type="project" value="UniProtKB-UniRule"/>
</dbReference>
<keyword evidence="1" id="KW-0805">Transcription regulation</keyword>
<dbReference type="PANTHER" id="PTHR47506">
    <property type="entry name" value="TRANSCRIPTIONAL REGULATORY PROTEIN"/>
    <property type="match status" value="1"/>
</dbReference>
<dbReference type="Pfam" id="PF00440">
    <property type="entry name" value="TetR_N"/>
    <property type="match status" value="1"/>
</dbReference>
<dbReference type="OrthoDB" id="4214267at2"/>
<gene>
    <name evidence="6" type="ORF">CLV43_11341</name>
</gene>
<dbReference type="InterPro" id="IPR009057">
    <property type="entry name" value="Homeodomain-like_sf"/>
</dbReference>
<keyword evidence="7" id="KW-1185">Reference proteome</keyword>
<evidence type="ECO:0000256" key="4">
    <source>
        <dbReference type="PROSITE-ProRule" id="PRU00335"/>
    </source>
</evidence>
<sequence length="184" mass="19860">MTSALSPRDRLLETASRLFYAEGIHTVPVDRLVTEADVTRATFYRHFPSKEDLVVAYLRAVDEELRGLVKAAVDGGSVADAAVAVLDLAGEATRGAGFRGCHFINAAAEYPDPRHPVRTAVDDHRRWFHDVLVELATHAGHPEPGYAAAVLVLLHDGALQGGDLDNAAAVRATLRRAVRDFLGS</sequence>
<feature type="domain" description="HTH tetR-type" evidence="5">
    <location>
        <begin position="5"/>
        <end position="65"/>
    </location>
</feature>
<dbReference type="PANTHER" id="PTHR47506:SF1">
    <property type="entry name" value="HTH-TYPE TRANSCRIPTIONAL REGULATOR YJDC"/>
    <property type="match status" value="1"/>
</dbReference>
<comment type="caution">
    <text evidence="6">The sequence shown here is derived from an EMBL/GenBank/DDBJ whole genome shotgun (WGS) entry which is preliminary data.</text>
</comment>
<feature type="DNA-binding region" description="H-T-H motif" evidence="4">
    <location>
        <begin position="28"/>
        <end position="47"/>
    </location>
</feature>
<evidence type="ECO:0000256" key="3">
    <source>
        <dbReference type="ARBA" id="ARBA00023163"/>
    </source>
</evidence>
<name>A0A2T0SQC5_9PSEU</name>
<dbReference type="RefSeq" id="WP_106193130.1">
    <property type="nucleotide sequence ID" value="NZ_PVTF01000013.1"/>
</dbReference>
<proteinExistence type="predicted"/>
<dbReference type="Proteomes" id="UP000239494">
    <property type="component" value="Unassembled WGS sequence"/>
</dbReference>
<evidence type="ECO:0000313" key="7">
    <source>
        <dbReference type="Proteomes" id="UP000239494"/>
    </source>
</evidence>
<dbReference type="SUPFAM" id="SSF46689">
    <property type="entry name" value="Homeodomain-like"/>
    <property type="match status" value="1"/>
</dbReference>
<evidence type="ECO:0000313" key="6">
    <source>
        <dbReference type="EMBL" id="PRY35614.1"/>
    </source>
</evidence>
<dbReference type="PROSITE" id="PS50977">
    <property type="entry name" value="HTH_TETR_2"/>
    <property type="match status" value="1"/>
</dbReference>
<dbReference type="InterPro" id="IPR036271">
    <property type="entry name" value="Tet_transcr_reg_TetR-rel_C_sf"/>
</dbReference>
<accession>A0A2T0SQC5</accession>
<keyword evidence="3" id="KW-0804">Transcription</keyword>
<organism evidence="6 7">
    <name type="scientific">Umezawaea tangerina</name>
    <dbReference type="NCBI Taxonomy" id="84725"/>
    <lineage>
        <taxon>Bacteria</taxon>
        <taxon>Bacillati</taxon>
        <taxon>Actinomycetota</taxon>
        <taxon>Actinomycetes</taxon>
        <taxon>Pseudonocardiales</taxon>
        <taxon>Pseudonocardiaceae</taxon>
        <taxon>Umezawaea</taxon>
    </lineage>
</organism>
<dbReference type="EMBL" id="PVTF01000013">
    <property type="protein sequence ID" value="PRY35614.1"/>
    <property type="molecule type" value="Genomic_DNA"/>
</dbReference>
<keyword evidence="2 4" id="KW-0238">DNA-binding</keyword>
<reference evidence="6 7" key="1">
    <citation type="submission" date="2018-03" db="EMBL/GenBank/DDBJ databases">
        <title>Genomic Encyclopedia of Archaeal and Bacterial Type Strains, Phase II (KMG-II): from individual species to whole genera.</title>
        <authorList>
            <person name="Goeker M."/>
        </authorList>
    </citation>
    <scope>NUCLEOTIDE SEQUENCE [LARGE SCALE GENOMIC DNA]</scope>
    <source>
        <strain evidence="6 7">DSM 44720</strain>
    </source>
</reference>
<protein>
    <submittedName>
        <fullName evidence="6">TetR family transcriptional regulator</fullName>
    </submittedName>
</protein>
<evidence type="ECO:0000259" key="5">
    <source>
        <dbReference type="PROSITE" id="PS50977"/>
    </source>
</evidence>
<dbReference type="PRINTS" id="PR00455">
    <property type="entry name" value="HTHTETR"/>
</dbReference>
<dbReference type="InterPro" id="IPR001647">
    <property type="entry name" value="HTH_TetR"/>
</dbReference>
<evidence type="ECO:0000256" key="2">
    <source>
        <dbReference type="ARBA" id="ARBA00023125"/>
    </source>
</evidence>
<dbReference type="AlphaFoldDB" id="A0A2T0SQC5"/>